<accession>A0A7G9W3I6</accession>
<evidence type="ECO:0000313" key="1">
    <source>
        <dbReference type="EMBL" id="QNO13199.1"/>
    </source>
</evidence>
<organism evidence="1">
    <name type="scientific">Bacteroides phage F2</name>
    <dbReference type="NCBI Taxonomy" id="2762303"/>
    <lineage>
        <taxon>Viruses</taxon>
        <taxon>Duplodnaviria</taxon>
        <taxon>Heunggongvirae</taxon>
        <taxon>Uroviricota</taxon>
        <taxon>Caudoviricetes</taxon>
    </lineage>
</organism>
<reference evidence="1" key="1">
    <citation type="submission" date="2020-07" db="EMBL/GenBank/DDBJ databases">
        <title>Isolation of gut associated lytic bacteriophages infecting Bacteroides uniformis.</title>
        <authorList>
            <person name="Hedzet S."/>
            <person name="Accetto T."/>
            <person name="Rupnik M."/>
        </authorList>
    </citation>
    <scope>NUCLEOTIDE SEQUENCE</scope>
</reference>
<proteinExistence type="predicted"/>
<name>A0A7G9W3I6_9CAUD</name>
<protein>
    <submittedName>
        <fullName evidence="1">Uncharacterized protein</fullName>
    </submittedName>
</protein>
<dbReference type="EMBL" id="MT806186">
    <property type="protein sequence ID" value="QNO13199.1"/>
    <property type="molecule type" value="Genomic_DNA"/>
</dbReference>
<sequence>MNKKFLKFKYAAIRRYGEKQWTANADVIEFNPNYTVGVSGCEKGDFAVGLDYPYIVELSNGTKFLCFMHNYGKDLTDEILSDKGEVANSYADAECYDKVKKNISKLNSSRYGSY</sequence>
<gene>
    <name evidence="1" type="ORF">BacuniF2_00028</name>
</gene>